<evidence type="ECO:0000256" key="1">
    <source>
        <dbReference type="SAM" id="Phobius"/>
    </source>
</evidence>
<keyword evidence="1" id="KW-0812">Transmembrane</keyword>
<comment type="caution">
    <text evidence="2">The sequence shown here is derived from an EMBL/GenBank/DDBJ whole genome shotgun (WGS) entry which is preliminary data.</text>
</comment>
<feature type="transmembrane region" description="Helical" evidence="1">
    <location>
        <begin position="87"/>
        <end position="108"/>
    </location>
</feature>
<reference evidence="2 3" key="1">
    <citation type="submission" date="2020-08" db="EMBL/GenBank/DDBJ databases">
        <authorList>
            <person name="Koutsovoulos G."/>
            <person name="Danchin GJ E."/>
        </authorList>
    </citation>
    <scope>NUCLEOTIDE SEQUENCE [LARGE SCALE GENOMIC DNA]</scope>
</reference>
<dbReference type="AlphaFoldDB" id="A0A6V7W6F3"/>
<gene>
    <name evidence="2" type="ORF">MENT_LOCUS34066</name>
</gene>
<dbReference type="EMBL" id="CAJEWN010000414">
    <property type="protein sequence ID" value="CAD2181891.1"/>
    <property type="molecule type" value="Genomic_DNA"/>
</dbReference>
<evidence type="ECO:0000313" key="2">
    <source>
        <dbReference type="EMBL" id="CAD2181891.1"/>
    </source>
</evidence>
<protein>
    <submittedName>
        <fullName evidence="2">Uncharacterized protein</fullName>
    </submittedName>
</protein>
<organism evidence="2 3">
    <name type="scientific">Meloidogyne enterolobii</name>
    <name type="common">Root-knot nematode worm</name>
    <name type="synonym">Meloidogyne mayaguensis</name>
    <dbReference type="NCBI Taxonomy" id="390850"/>
    <lineage>
        <taxon>Eukaryota</taxon>
        <taxon>Metazoa</taxon>
        <taxon>Ecdysozoa</taxon>
        <taxon>Nematoda</taxon>
        <taxon>Chromadorea</taxon>
        <taxon>Rhabditida</taxon>
        <taxon>Tylenchina</taxon>
        <taxon>Tylenchomorpha</taxon>
        <taxon>Tylenchoidea</taxon>
        <taxon>Meloidogynidae</taxon>
        <taxon>Meloidogyninae</taxon>
        <taxon>Meloidogyne</taxon>
    </lineage>
</organism>
<sequence>MAGLALNRFHAVFFVFSYQHLWKLKNIKYYILAIWIITILYTSVEYALSYMGIYNGILGFVERAIIGVSLYFKFILIIIIITYCVHFASYCICIMLIALCKIIFAFFFEIASCVHPYFG</sequence>
<keyword evidence="1" id="KW-1133">Transmembrane helix</keyword>
<keyword evidence="1" id="KW-0472">Membrane</keyword>
<name>A0A6V7W6F3_MELEN</name>
<feature type="transmembrane region" description="Helical" evidence="1">
    <location>
        <begin position="27"/>
        <end position="48"/>
    </location>
</feature>
<feature type="transmembrane region" description="Helical" evidence="1">
    <location>
        <begin position="60"/>
        <end position="81"/>
    </location>
</feature>
<evidence type="ECO:0000313" key="3">
    <source>
        <dbReference type="Proteomes" id="UP000580250"/>
    </source>
</evidence>
<accession>A0A6V7W6F3</accession>
<proteinExistence type="predicted"/>
<dbReference type="Proteomes" id="UP000580250">
    <property type="component" value="Unassembled WGS sequence"/>
</dbReference>